<dbReference type="InterPro" id="IPR025558">
    <property type="entry name" value="DUF4283"/>
</dbReference>
<dbReference type="Proteomes" id="UP000288805">
    <property type="component" value="Unassembled WGS sequence"/>
</dbReference>
<evidence type="ECO:0000256" key="1">
    <source>
        <dbReference type="SAM" id="MobiDB-lite"/>
    </source>
</evidence>
<name>A0A438IIU4_VITVI</name>
<feature type="region of interest" description="Disordered" evidence="1">
    <location>
        <begin position="54"/>
        <end position="89"/>
    </location>
</feature>
<feature type="domain" description="DUF4283" evidence="2">
    <location>
        <begin position="112"/>
        <end position="176"/>
    </location>
</feature>
<accession>A0A438IIU4</accession>
<dbReference type="EMBL" id="QGNW01000106">
    <property type="protein sequence ID" value="RVW96637.1"/>
    <property type="molecule type" value="Genomic_DNA"/>
</dbReference>
<dbReference type="AlphaFoldDB" id="A0A438IIU4"/>
<feature type="region of interest" description="Disordered" evidence="1">
    <location>
        <begin position="333"/>
        <end position="366"/>
    </location>
</feature>
<gene>
    <name evidence="3" type="ORF">CK203_020354</name>
</gene>
<dbReference type="PANTHER" id="PTHR34427">
    <property type="entry name" value="DUF4283 DOMAIN PROTEIN"/>
    <property type="match status" value="1"/>
</dbReference>
<protein>
    <recommendedName>
        <fullName evidence="2">DUF4283 domain-containing protein</fullName>
    </recommendedName>
</protein>
<comment type="caution">
    <text evidence="3">The sequence shown here is derived from an EMBL/GenBank/DDBJ whole genome shotgun (WGS) entry which is preliminary data.</text>
</comment>
<dbReference type="PANTHER" id="PTHR34427:SF5">
    <property type="entry name" value="DUF4283 DOMAIN-CONTAINING PROTEIN"/>
    <property type="match status" value="1"/>
</dbReference>
<evidence type="ECO:0000313" key="4">
    <source>
        <dbReference type="Proteomes" id="UP000288805"/>
    </source>
</evidence>
<dbReference type="Pfam" id="PF14111">
    <property type="entry name" value="DUF4283"/>
    <property type="match status" value="1"/>
</dbReference>
<evidence type="ECO:0000313" key="3">
    <source>
        <dbReference type="EMBL" id="RVW96637.1"/>
    </source>
</evidence>
<reference evidence="3 4" key="1">
    <citation type="journal article" date="2018" name="PLoS Genet.">
        <title>Population sequencing reveals clonal diversity and ancestral inbreeding in the grapevine cultivar Chardonnay.</title>
        <authorList>
            <person name="Roach M.J."/>
            <person name="Johnson D.L."/>
            <person name="Bohlmann J."/>
            <person name="van Vuuren H.J."/>
            <person name="Jones S.J."/>
            <person name="Pretorius I.S."/>
            <person name="Schmidt S.A."/>
            <person name="Borneman A.R."/>
        </authorList>
    </citation>
    <scope>NUCLEOTIDE SEQUENCE [LARGE SCALE GENOMIC DNA]</scope>
    <source>
        <strain evidence="4">cv. Chardonnay</strain>
        <tissue evidence="3">Leaf</tissue>
    </source>
</reference>
<evidence type="ECO:0000259" key="2">
    <source>
        <dbReference type="Pfam" id="PF14111"/>
    </source>
</evidence>
<sequence>MGEIGAAKGGRSWFVVESKSFEISVEDVGGKLKGYIWERSREVERPWSGPFWRLKGNQSSKGSIEGEGGSKGSLEGERGGDNSYADVVESKPGRMGHSIWLELGEREVRGRLKQMKQCLVGWCTGGGKFSSVVLGRGLLLFEFESPSEAERVLARGKRSIKNNFLILDRWNLEVGCLCKDSFAKEAWVRVVGLPLHMCSREEFKRIGDGCGGFIAVDEDTTSLTELQRAKILVELAERVLHLTLLRLSWGWGAIPFICGGKTPPCFMQGEGGAVEPAAWGTRCVVLWRQLNCSPAVVSDVEVEERIKVGCLVGSEEENVLGFGPEVVGAAGGGYSKGPKSSVPKSRALEESSIGKAREERGDEDPLEGMSRATLSLEALEVVERVTFTNEAQFAEASRYVNSPSFFVRGRDLSSSTPSRFGRTVAKGGSLGRLASVNGREEHNPLSIILANGRTWEMALKGRSLWLRREWGEDEGLLQDLEGKGCR</sequence>
<proteinExistence type="predicted"/>
<organism evidence="3 4">
    <name type="scientific">Vitis vinifera</name>
    <name type="common">Grape</name>
    <dbReference type="NCBI Taxonomy" id="29760"/>
    <lineage>
        <taxon>Eukaryota</taxon>
        <taxon>Viridiplantae</taxon>
        <taxon>Streptophyta</taxon>
        <taxon>Embryophyta</taxon>
        <taxon>Tracheophyta</taxon>
        <taxon>Spermatophyta</taxon>
        <taxon>Magnoliopsida</taxon>
        <taxon>eudicotyledons</taxon>
        <taxon>Gunneridae</taxon>
        <taxon>Pentapetalae</taxon>
        <taxon>rosids</taxon>
        <taxon>Vitales</taxon>
        <taxon>Vitaceae</taxon>
        <taxon>Viteae</taxon>
        <taxon>Vitis</taxon>
    </lineage>
</organism>